<proteinExistence type="predicted"/>
<dbReference type="HOGENOM" id="CLU_1507766_0_0_0"/>
<accession>A0A081C640</accession>
<dbReference type="Proteomes" id="UP000030661">
    <property type="component" value="Unassembled WGS sequence"/>
</dbReference>
<keyword evidence="1" id="KW-0378">Hydrolase</keyword>
<evidence type="ECO:0000313" key="1">
    <source>
        <dbReference type="EMBL" id="GAK60045.1"/>
    </source>
</evidence>
<dbReference type="eggNOG" id="ENOG502ZVHT">
    <property type="taxonomic scope" value="Bacteria"/>
</dbReference>
<sequence length="178" mass="20347">MRETLQIVNKTGRVTVEVSNSSGKFWDALKAHGIDDYHSDPGTAGKILLDLIESWHNEVSLERGGIVDIKKSFYLLLQWDKRSGTYQFFQFSTQLPNPKSLSWVVNGRRLTGSDKVGVAIEWYGHSGGQLKYYPFAKQAIWSSHIFQLEPLPASDFGYGLKRRVFEYFPELWQAADKL</sequence>
<evidence type="ECO:0000313" key="2">
    <source>
        <dbReference type="Proteomes" id="UP000030661"/>
    </source>
</evidence>
<protein>
    <submittedName>
        <fullName evidence="1">Restriction endonuclease</fullName>
    </submittedName>
</protein>
<keyword evidence="1" id="KW-0540">Nuclease</keyword>
<keyword evidence="2" id="KW-1185">Reference proteome</keyword>
<dbReference type="GO" id="GO:0004519">
    <property type="term" value="F:endonuclease activity"/>
    <property type="evidence" value="ECO:0007669"/>
    <property type="project" value="UniProtKB-KW"/>
</dbReference>
<keyword evidence="1" id="KW-0255">Endonuclease</keyword>
<dbReference type="STRING" id="1499967.U27_07032"/>
<organism evidence="1">
    <name type="scientific">Vecturithrix granuli</name>
    <dbReference type="NCBI Taxonomy" id="1499967"/>
    <lineage>
        <taxon>Bacteria</taxon>
        <taxon>Candidatus Moduliflexota</taxon>
        <taxon>Candidatus Vecturitrichia</taxon>
        <taxon>Candidatus Vecturitrichales</taxon>
        <taxon>Candidatus Vecturitrichaceae</taxon>
        <taxon>Candidatus Vecturithrix</taxon>
    </lineage>
</organism>
<name>A0A081C640_VECG1</name>
<reference evidence="1" key="1">
    <citation type="journal article" date="2015" name="PeerJ">
        <title>First genomic representation of candidate bacterial phylum KSB3 points to enhanced environmental sensing as a trigger of wastewater bulking.</title>
        <authorList>
            <person name="Sekiguchi Y."/>
            <person name="Ohashi A."/>
            <person name="Parks D.H."/>
            <person name="Yamauchi T."/>
            <person name="Tyson G.W."/>
            <person name="Hugenholtz P."/>
        </authorList>
    </citation>
    <scope>NUCLEOTIDE SEQUENCE [LARGE SCALE GENOMIC DNA]</scope>
</reference>
<dbReference type="AlphaFoldDB" id="A0A081C640"/>
<dbReference type="EMBL" id="DF820471">
    <property type="protein sequence ID" value="GAK60045.1"/>
    <property type="molecule type" value="Genomic_DNA"/>
</dbReference>
<gene>
    <name evidence="1" type="ORF">U27_07032</name>
</gene>